<dbReference type="EMBL" id="CAAALY010268818">
    <property type="protein sequence ID" value="VEL41320.1"/>
    <property type="molecule type" value="Genomic_DNA"/>
</dbReference>
<name>A0A448XNX4_9PLAT</name>
<reference evidence="1" key="1">
    <citation type="submission" date="2018-11" db="EMBL/GenBank/DDBJ databases">
        <authorList>
            <consortium name="Pathogen Informatics"/>
        </authorList>
    </citation>
    <scope>NUCLEOTIDE SEQUENCE</scope>
</reference>
<keyword evidence="2" id="KW-1185">Reference proteome</keyword>
<protein>
    <submittedName>
        <fullName evidence="1">Uncharacterized protein</fullName>
    </submittedName>
</protein>
<proteinExistence type="predicted"/>
<gene>
    <name evidence="1" type="ORF">PXEA_LOCUS34760</name>
</gene>
<sequence>MLANRPHRRTLVTVASFFFKLYFSCPFDKARQKDSQTCHSLLRLIFQYTLTRVLSTCCQCPRVRQSRLVFYSKRGSQGIVSPTKCSLSSLPRLSSGFFPSLSLFLALFLTSDSPLTLSLRPWGPRLCTSRRLLGALSRVHGRTTNIRSLLGHSPDKTYSPFTISACSSTCTLVGSD</sequence>
<evidence type="ECO:0000313" key="1">
    <source>
        <dbReference type="EMBL" id="VEL41320.1"/>
    </source>
</evidence>
<organism evidence="1 2">
    <name type="scientific">Protopolystoma xenopodis</name>
    <dbReference type="NCBI Taxonomy" id="117903"/>
    <lineage>
        <taxon>Eukaryota</taxon>
        <taxon>Metazoa</taxon>
        <taxon>Spiralia</taxon>
        <taxon>Lophotrochozoa</taxon>
        <taxon>Platyhelminthes</taxon>
        <taxon>Monogenea</taxon>
        <taxon>Polyopisthocotylea</taxon>
        <taxon>Polystomatidea</taxon>
        <taxon>Polystomatidae</taxon>
        <taxon>Protopolystoma</taxon>
    </lineage>
</organism>
<dbReference type="AlphaFoldDB" id="A0A448XNX4"/>
<evidence type="ECO:0000313" key="2">
    <source>
        <dbReference type="Proteomes" id="UP000784294"/>
    </source>
</evidence>
<dbReference type="Proteomes" id="UP000784294">
    <property type="component" value="Unassembled WGS sequence"/>
</dbReference>
<accession>A0A448XNX4</accession>
<comment type="caution">
    <text evidence="1">The sequence shown here is derived from an EMBL/GenBank/DDBJ whole genome shotgun (WGS) entry which is preliminary data.</text>
</comment>